<dbReference type="STRING" id="1484693.RS694_13730"/>
<dbReference type="InterPro" id="IPR006311">
    <property type="entry name" value="TAT_signal"/>
</dbReference>
<keyword evidence="5" id="KW-1185">Reference proteome</keyword>
<name>A0A1P8KC03_9BURK</name>
<feature type="signal peptide" evidence="2">
    <location>
        <begin position="1"/>
        <end position="24"/>
    </location>
</feature>
<dbReference type="AlphaFoldDB" id="A0A1P8KC03"/>
<dbReference type="PANTHER" id="PTHR35936:SF25">
    <property type="entry name" value="ABC TRANSPORTER SUBSTRATE-BINDING PROTEIN"/>
    <property type="match status" value="1"/>
</dbReference>
<protein>
    <recommendedName>
        <fullName evidence="3">Solute-binding protein family 3/N-terminal domain-containing protein</fullName>
    </recommendedName>
</protein>
<keyword evidence="1 2" id="KW-0732">Signal</keyword>
<dbReference type="Pfam" id="PF00497">
    <property type="entry name" value="SBP_bac_3"/>
    <property type="match status" value="1"/>
</dbReference>
<evidence type="ECO:0000256" key="1">
    <source>
        <dbReference type="ARBA" id="ARBA00022729"/>
    </source>
</evidence>
<organism evidence="4 5">
    <name type="scientific">Rhodoferax saidenbachensis</name>
    <dbReference type="NCBI Taxonomy" id="1484693"/>
    <lineage>
        <taxon>Bacteria</taxon>
        <taxon>Pseudomonadati</taxon>
        <taxon>Pseudomonadota</taxon>
        <taxon>Betaproteobacteria</taxon>
        <taxon>Burkholderiales</taxon>
        <taxon>Comamonadaceae</taxon>
        <taxon>Rhodoferax</taxon>
    </lineage>
</organism>
<proteinExistence type="predicted"/>
<dbReference type="eggNOG" id="COG0834">
    <property type="taxonomic scope" value="Bacteria"/>
</dbReference>
<evidence type="ECO:0000256" key="2">
    <source>
        <dbReference type="SAM" id="SignalP"/>
    </source>
</evidence>
<dbReference type="PANTHER" id="PTHR35936">
    <property type="entry name" value="MEMBRANE-BOUND LYTIC MUREIN TRANSGLYCOSYLASE F"/>
    <property type="match status" value="1"/>
</dbReference>
<dbReference type="SUPFAM" id="SSF53850">
    <property type="entry name" value="Periplasmic binding protein-like II"/>
    <property type="match status" value="1"/>
</dbReference>
<dbReference type="RefSeq" id="WP_029708607.1">
    <property type="nucleotide sequence ID" value="NZ_CP019239.1"/>
</dbReference>
<sequence>MTQRRTLLQAGAALALGSCLPARAAAPFHMAYFETYSPLSFRQGSALQGILLDVIEEVLHKRMRVAVDHKGYPWNRAQLMVQHGEADAICTIATPERLEYAVAAEEPVVSPRRRVFVRASHPMLAQIRQVKDLDELRQLNLSVVSYAGNGWAKTNLTDFKVEQGIDFESALKMLIAKRGDVFIDNSFTMQYSLARMPGGNDILMMPANLDQSHFQLLVSKKSTHLGLLPAFDAALRQFKRTPQYARIYQRYGVQP</sequence>
<evidence type="ECO:0000313" key="4">
    <source>
        <dbReference type="EMBL" id="APW43485.1"/>
    </source>
</evidence>
<dbReference type="Proteomes" id="UP000186110">
    <property type="component" value="Chromosome"/>
</dbReference>
<dbReference type="EMBL" id="CP019239">
    <property type="protein sequence ID" value="APW43485.1"/>
    <property type="molecule type" value="Genomic_DNA"/>
</dbReference>
<reference evidence="4 5" key="1">
    <citation type="submission" date="2017-01" db="EMBL/GenBank/DDBJ databases">
        <authorList>
            <person name="Mah S.A."/>
            <person name="Swanson W.J."/>
            <person name="Moy G.W."/>
            <person name="Vacquier V.D."/>
        </authorList>
    </citation>
    <scope>NUCLEOTIDE SEQUENCE [LARGE SCALE GENOMIC DNA]</scope>
    <source>
        <strain evidence="4 5">DSM 22694</strain>
    </source>
</reference>
<dbReference type="Gene3D" id="3.40.190.10">
    <property type="entry name" value="Periplasmic binding protein-like II"/>
    <property type="match status" value="2"/>
</dbReference>
<dbReference type="KEGG" id="rsb:RS694_13730"/>
<dbReference type="SMART" id="SM00062">
    <property type="entry name" value="PBPb"/>
    <property type="match status" value="1"/>
</dbReference>
<accession>A0A1P8KC03</accession>
<evidence type="ECO:0000313" key="5">
    <source>
        <dbReference type="Proteomes" id="UP000186110"/>
    </source>
</evidence>
<dbReference type="PROSITE" id="PS51318">
    <property type="entry name" value="TAT"/>
    <property type="match status" value="1"/>
</dbReference>
<feature type="chain" id="PRO_5010260836" description="Solute-binding protein family 3/N-terminal domain-containing protein" evidence="2">
    <location>
        <begin position="25"/>
        <end position="255"/>
    </location>
</feature>
<feature type="domain" description="Solute-binding protein family 3/N-terminal" evidence="3">
    <location>
        <begin position="27"/>
        <end position="255"/>
    </location>
</feature>
<evidence type="ECO:0000259" key="3">
    <source>
        <dbReference type="SMART" id="SM00062"/>
    </source>
</evidence>
<gene>
    <name evidence="4" type="ORF">RS694_13730</name>
</gene>
<dbReference type="PROSITE" id="PS51257">
    <property type="entry name" value="PROKAR_LIPOPROTEIN"/>
    <property type="match status" value="1"/>
</dbReference>
<dbReference type="InterPro" id="IPR001638">
    <property type="entry name" value="Solute-binding_3/MltF_N"/>
</dbReference>